<dbReference type="STRING" id="1120976.SAMN03080606_00930"/>
<accession>A0A1G5DJM5</accession>
<dbReference type="InterPro" id="IPR037175">
    <property type="entry name" value="KFase_sf"/>
</dbReference>
<proteinExistence type="predicted"/>
<dbReference type="Pfam" id="PF04199">
    <property type="entry name" value="Cyclase"/>
    <property type="match status" value="1"/>
</dbReference>
<evidence type="ECO:0000313" key="1">
    <source>
        <dbReference type="EMBL" id="SCY14846.1"/>
    </source>
</evidence>
<evidence type="ECO:0000313" key="2">
    <source>
        <dbReference type="Proteomes" id="UP000198636"/>
    </source>
</evidence>
<dbReference type="InterPro" id="IPR007325">
    <property type="entry name" value="KFase/CYL"/>
</dbReference>
<dbReference type="Gene3D" id="3.50.30.50">
    <property type="entry name" value="Putative cyclase"/>
    <property type="match status" value="1"/>
</dbReference>
<dbReference type="Proteomes" id="UP000198636">
    <property type="component" value="Unassembled WGS sequence"/>
</dbReference>
<organism evidence="1 2">
    <name type="scientific">Alkaliphilus peptidifermentans DSM 18978</name>
    <dbReference type="NCBI Taxonomy" id="1120976"/>
    <lineage>
        <taxon>Bacteria</taxon>
        <taxon>Bacillati</taxon>
        <taxon>Bacillota</taxon>
        <taxon>Clostridia</taxon>
        <taxon>Peptostreptococcales</taxon>
        <taxon>Natronincolaceae</taxon>
        <taxon>Alkaliphilus</taxon>
    </lineage>
</organism>
<dbReference type="OrthoDB" id="9796085at2"/>
<dbReference type="GO" id="GO:0019441">
    <property type="term" value="P:L-tryptophan catabolic process to kynurenine"/>
    <property type="evidence" value="ECO:0007669"/>
    <property type="project" value="InterPro"/>
</dbReference>
<dbReference type="SUPFAM" id="SSF102198">
    <property type="entry name" value="Putative cyclase"/>
    <property type="match status" value="1"/>
</dbReference>
<dbReference type="AlphaFoldDB" id="A0A1G5DJM5"/>
<keyword evidence="2" id="KW-1185">Reference proteome</keyword>
<name>A0A1G5DJM5_9FIRM</name>
<dbReference type="RefSeq" id="WP_091540523.1">
    <property type="nucleotide sequence ID" value="NZ_FMUS01000004.1"/>
</dbReference>
<sequence>MKTVDLTHNLEINMPVFPGTEPPIFKLVNTFEKDGFSENQITFYSHTGTHIDAPSHMICNGPSLDDFDINKFVGKAFLMDVSMLGSAIIQLDDIKQYRELIKTSDFFILYTGWSNYWGTQKYFDNFPVLSNEAANWLKDFNLKGIGVDTISIDHMNSVDFPIHNIFLSKNMIIIENLNNLNMIKEMEFMIYCLPLKYKDADGSPIRAIGIV</sequence>
<dbReference type="GO" id="GO:0004061">
    <property type="term" value="F:arylformamidase activity"/>
    <property type="evidence" value="ECO:0007669"/>
    <property type="project" value="InterPro"/>
</dbReference>
<dbReference type="EMBL" id="FMUS01000004">
    <property type="protein sequence ID" value="SCY14846.1"/>
    <property type="molecule type" value="Genomic_DNA"/>
</dbReference>
<reference evidence="1 2" key="1">
    <citation type="submission" date="2016-10" db="EMBL/GenBank/DDBJ databases">
        <authorList>
            <person name="de Groot N.N."/>
        </authorList>
    </citation>
    <scope>NUCLEOTIDE SEQUENCE [LARGE SCALE GENOMIC DNA]</scope>
    <source>
        <strain evidence="1 2">DSM 18978</strain>
    </source>
</reference>
<dbReference type="PANTHER" id="PTHR31118">
    <property type="entry name" value="CYCLASE-LIKE PROTEIN 2"/>
    <property type="match status" value="1"/>
</dbReference>
<dbReference type="PANTHER" id="PTHR31118:SF12">
    <property type="entry name" value="CYCLASE-LIKE PROTEIN 2"/>
    <property type="match status" value="1"/>
</dbReference>
<gene>
    <name evidence="1" type="ORF">SAMN03080606_00930</name>
</gene>
<protein>
    <submittedName>
        <fullName evidence="1">Kynurenine formamidase</fullName>
    </submittedName>
</protein>